<dbReference type="PROSITE" id="PS51257">
    <property type="entry name" value="PROKAR_LIPOPROTEIN"/>
    <property type="match status" value="1"/>
</dbReference>
<gene>
    <name evidence="1" type="ORF">GWI72_06020</name>
</gene>
<organism evidence="1 2">
    <name type="scientific">Pannonibacter tanglangensis</name>
    <dbReference type="NCBI Taxonomy" id="2750084"/>
    <lineage>
        <taxon>Bacteria</taxon>
        <taxon>Pseudomonadati</taxon>
        <taxon>Pseudomonadota</taxon>
        <taxon>Alphaproteobacteria</taxon>
        <taxon>Hyphomicrobiales</taxon>
        <taxon>Stappiaceae</taxon>
        <taxon>Pannonibacter</taxon>
    </lineage>
</organism>
<comment type="caution">
    <text evidence="1">The sequence shown here is derived from an EMBL/GenBank/DDBJ whole genome shotgun (WGS) entry which is preliminary data.</text>
</comment>
<evidence type="ECO:0000313" key="2">
    <source>
        <dbReference type="Proteomes" id="UP000586722"/>
    </source>
</evidence>
<evidence type="ECO:0000313" key="1">
    <source>
        <dbReference type="EMBL" id="NBN77823.1"/>
    </source>
</evidence>
<reference evidence="2" key="1">
    <citation type="submission" date="2020-01" db="EMBL/GenBank/DDBJ databases">
        <authorList>
            <person name="Fang Y."/>
            <person name="Sun R."/>
            <person name="Nie L."/>
            <person name="He J."/>
            <person name="Hao L."/>
            <person name="Wang L."/>
            <person name="Su S."/>
            <person name="Lv E."/>
            <person name="Zhang Z."/>
            <person name="Xie R."/>
            <person name="Liu H."/>
        </authorList>
    </citation>
    <scope>NUCLEOTIDE SEQUENCE [LARGE SCALE GENOMIC DNA]</scope>
    <source>
        <strain evidence="2">XCT-53</strain>
    </source>
</reference>
<name>A0A7X5F121_9HYPH</name>
<dbReference type="EMBL" id="JAABLQ010000001">
    <property type="protein sequence ID" value="NBN77823.1"/>
    <property type="molecule type" value="Genomic_DNA"/>
</dbReference>
<keyword evidence="2" id="KW-1185">Reference proteome</keyword>
<accession>A0A7X5F121</accession>
<dbReference type="RefSeq" id="WP_161672877.1">
    <property type="nucleotide sequence ID" value="NZ_JAABLP010000001.1"/>
</dbReference>
<dbReference type="AlphaFoldDB" id="A0A7X5F121"/>
<protein>
    <submittedName>
        <fullName evidence="1">Uncharacterized protein</fullName>
    </submittedName>
</protein>
<sequence>MRRPLVLSALVAASAAGSLSGCAALAVGGAIVSTTASGVSTVTSTAVGVTTSAAGVAVDVVTPSGSAPKRP</sequence>
<dbReference type="Proteomes" id="UP000586722">
    <property type="component" value="Unassembled WGS sequence"/>
</dbReference>
<proteinExistence type="predicted"/>